<proteinExistence type="predicted"/>
<dbReference type="EMBL" id="JASCZI010121138">
    <property type="protein sequence ID" value="MED6160051.1"/>
    <property type="molecule type" value="Genomic_DNA"/>
</dbReference>
<dbReference type="InterPro" id="IPR057136">
    <property type="entry name" value="At2g35280_TPR_dom"/>
</dbReference>
<keyword evidence="3" id="KW-1185">Reference proteome</keyword>
<comment type="caution">
    <text evidence="2">The sequence shown here is derived from an EMBL/GenBank/DDBJ whole genome shotgun (WGS) entry which is preliminary data.</text>
</comment>
<dbReference type="SUPFAM" id="SSF81383">
    <property type="entry name" value="F-box domain"/>
    <property type="match status" value="1"/>
</dbReference>
<reference evidence="2 3" key="1">
    <citation type="journal article" date="2023" name="Plants (Basel)">
        <title>Bridging the Gap: Combining Genomics and Transcriptomics Approaches to Understand Stylosanthes scabra, an Orphan Legume from the Brazilian Caatinga.</title>
        <authorList>
            <person name="Ferreira-Neto J.R.C."/>
            <person name="da Silva M.D."/>
            <person name="Binneck E."/>
            <person name="de Melo N.F."/>
            <person name="da Silva R.H."/>
            <person name="de Melo A.L.T.M."/>
            <person name="Pandolfi V."/>
            <person name="Bustamante F.O."/>
            <person name="Brasileiro-Vidal A.C."/>
            <person name="Benko-Iseppon A.M."/>
        </authorList>
    </citation>
    <scope>NUCLEOTIDE SEQUENCE [LARGE SCALE GENOMIC DNA]</scope>
    <source>
        <tissue evidence="2">Leaves</tissue>
    </source>
</reference>
<dbReference type="InterPro" id="IPR040338">
    <property type="entry name" value="At1g67623-like"/>
</dbReference>
<dbReference type="PANTHER" id="PTHR33784:SF10">
    <property type="entry name" value="F-BOX PROTEIN"/>
    <property type="match status" value="1"/>
</dbReference>
<name>A0ABU6UFQ7_9FABA</name>
<dbReference type="Proteomes" id="UP001341840">
    <property type="component" value="Unassembled WGS sequence"/>
</dbReference>
<sequence length="237" mass="27412">MAGNRSIIDQLPEDIWVNIACKVVNNSTYDLFRMRSACKLFRHVGKSQHVYKNASLFDIGLEPFSLCIHNSTRLFLEQCKLSCNAKALFRFGFDHYFAIRFDTSNPLYLIRMAAMNGHLEAMYFYSVLVVCSNELEENTRHVVQFVQRLITLGALEKCRDNIRCILLAGTWWVRNIPLISQQRIVCRASTCSTSGSMPQRHLQYKLNEGSINVTCVECRLDFEVLVFFDILSRIDFE</sequence>
<protein>
    <recommendedName>
        <fullName evidence="1">At2g35280-like TPR domain-containing protein</fullName>
    </recommendedName>
</protein>
<dbReference type="Pfam" id="PF23310">
    <property type="entry name" value="TPR_27"/>
    <property type="match status" value="1"/>
</dbReference>
<evidence type="ECO:0000313" key="3">
    <source>
        <dbReference type="Proteomes" id="UP001341840"/>
    </source>
</evidence>
<dbReference type="InterPro" id="IPR036047">
    <property type="entry name" value="F-box-like_dom_sf"/>
</dbReference>
<accession>A0ABU6UFQ7</accession>
<organism evidence="2 3">
    <name type="scientific">Stylosanthes scabra</name>
    <dbReference type="NCBI Taxonomy" id="79078"/>
    <lineage>
        <taxon>Eukaryota</taxon>
        <taxon>Viridiplantae</taxon>
        <taxon>Streptophyta</taxon>
        <taxon>Embryophyta</taxon>
        <taxon>Tracheophyta</taxon>
        <taxon>Spermatophyta</taxon>
        <taxon>Magnoliopsida</taxon>
        <taxon>eudicotyledons</taxon>
        <taxon>Gunneridae</taxon>
        <taxon>Pentapetalae</taxon>
        <taxon>rosids</taxon>
        <taxon>fabids</taxon>
        <taxon>Fabales</taxon>
        <taxon>Fabaceae</taxon>
        <taxon>Papilionoideae</taxon>
        <taxon>50 kb inversion clade</taxon>
        <taxon>dalbergioids sensu lato</taxon>
        <taxon>Dalbergieae</taxon>
        <taxon>Pterocarpus clade</taxon>
        <taxon>Stylosanthes</taxon>
    </lineage>
</organism>
<dbReference type="PANTHER" id="PTHR33784">
    <property type="entry name" value="OS05G0482100 PROTEIN"/>
    <property type="match status" value="1"/>
</dbReference>
<evidence type="ECO:0000259" key="1">
    <source>
        <dbReference type="Pfam" id="PF23310"/>
    </source>
</evidence>
<gene>
    <name evidence="2" type="ORF">PIB30_047851</name>
</gene>
<feature type="domain" description="At2g35280-like TPR" evidence="1">
    <location>
        <begin position="69"/>
        <end position="166"/>
    </location>
</feature>
<evidence type="ECO:0000313" key="2">
    <source>
        <dbReference type="EMBL" id="MED6160051.1"/>
    </source>
</evidence>